<gene>
    <name evidence="2" type="ORF">BAA01_09695</name>
</gene>
<dbReference type="InterPro" id="IPR028082">
    <property type="entry name" value="Peripla_BP_I"/>
</dbReference>
<proteinExistence type="predicted"/>
<dbReference type="AlphaFoldDB" id="A0A1Y3PY93"/>
<sequence length="346" mass="37029">MKKNRWGVWLILGLSLALLLAGCGAGQPDGNQSQEQEKENASGDNKTSFKVGIAQLVEHPSLDAAREGFIQALLDNGFRKEDIEVKLAQGEPTNNTTIAQKFVADKKDLILAIATSTAQAVVKEAEPAGIPVLFTAITDPLGAKLVDNMEKPGKNVTGTSDTHPDAIPLLMKFIKEEFPDIKTVGMIYNAGEQNAVVNVTRAKEELQKLGLKSEEVTVASSAEVKQAAESLVGRVDAIYIPKDNTVVQALESVLQVGEEKKVPIFAGETDSVKRGALASYGLDYVKLGYKTGKMAVDILKNGKKPGDIPVGYPDELGLVINAEAAKKMGVTITDSMRSKAEEVINE</sequence>
<feature type="chain" id="PRO_5039037294" evidence="1">
    <location>
        <begin position="26"/>
        <end position="346"/>
    </location>
</feature>
<feature type="signal peptide" evidence="1">
    <location>
        <begin position="1"/>
        <end position="25"/>
    </location>
</feature>
<evidence type="ECO:0000313" key="3">
    <source>
        <dbReference type="Proteomes" id="UP000196475"/>
    </source>
</evidence>
<dbReference type="Pfam" id="PF04392">
    <property type="entry name" value="ABC_sub_bind"/>
    <property type="match status" value="1"/>
</dbReference>
<organism evidence="2 3">
    <name type="scientific">Bacillus thermozeamaize</name>
    <dbReference type="NCBI Taxonomy" id="230954"/>
    <lineage>
        <taxon>Bacteria</taxon>
        <taxon>Bacillati</taxon>
        <taxon>Bacillota</taxon>
        <taxon>Bacilli</taxon>
        <taxon>Bacillales</taxon>
        <taxon>Bacillaceae</taxon>
        <taxon>Bacillus</taxon>
    </lineage>
</organism>
<evidence type="ECO:0000256" key="1">
    <source>
        <dbReference type="SAM" id="SignalP"/>
    </source>
</evidence>
<dbReference type="SUPFAM" id="SSF53822">
    <property type="entry name" value="Periplasmic binding protein-like I"/>
    <property type="match status" value="1"/>
</dbReference>
<reference evidence="3" key="1">
    <citation type="submission" date="2016-06" db="EMBL/GenBank/DDBJ databases">
        <authorList>
            <person name="Nascimento L."/>
            <person name="Pereira R.V."/>
            <person name="Martins L.F."/>
            <person name="Quaggio R.B."/>
            <person name="Silva A.M."/>
            <person name="Setubal J.C."/>
        </authorList>
    </citation>
    <scope>NUCLEOTIDE SEQUENCE [LARGE SCALE GENOMIC DNA]</scope>
</reference>
<dbReference type="EMBL" id="LZRT01000004">
    <property type="protein sequence ID" value="OUM91157.1"/>
    <property type="molecule type" value="Genomic_DNA"/>
</dbReference>
<dbReference type="PANTHER" id="PTHR35271:SF1">
    <property type="entry name" value="ABC TRANSPORTER, SUBSTRATE-BINDING LIPOPROTEIN"/>
    <property type="match status" value="1"/>
</dbReference>
<dbReference type="PANTHER" id="PTHR35271">
    <property type="entry name" value="ABC TRANSPORTER, SUBSTRATE-BINDING LIPOPROTEIN-RELATED"/>
    <property type="match status" value="1"/>
</dbReference>
<dbReference type="Proteomes" id="UP000196475">
    <property type="component" value="Unassembled WGS sequence"/>
</dbReference>
<dbReference type="PROSITE" id="PS51257">
    <property type="entry name" value="PROKAR_LIPOPROTEIN"/>
    <property type="match status" value="1"/>
</dbReference>
<keyword evidence="1" id="KW-0732">Signal</keyword>
<protein>
    <submittedName>
        <fullName evidence="2">Sugar ABC transporter substrate-binding protein</fullName>
    </submittedName>
</protein>
<dbReference type="InterPro" id="IPR007487">
    <property type="entry name" value="ABC_transpt-TYRBP-like"/>
</dbReference>
<evidence type="ECO:0000313" key="2">
    <source>
        <dbReference type="EMBL" id="OUM91157.1"/>
    </source>
</evidence>
<name>A0A1Y3PY93_9BACI</name>
<dbReference type="Gene3D" id="3.40.50.2300">
    <property type="match status" value="2"/>
</dbReference>
<comment type="caution">
    <text evidence="2">The sequence shown here is derived from an EMBL/GenBank/DDBJ whole genome shotgun (WGS) entry which is preliminary data.</text>
</comment>
<accession>A0A1Y3PY93</accession>
<dbReference type="CDD" id="cd06325">
    <property type="entry name" value="PBP1_ABC_unchar_transporter"/>
    <property type="match status" value="1"/>
</dbReference>